<organism evidence="1">
    <name type="scientific">marine sediment metagenome</name>
    <dbReference type="NCBI Taxonomy" id="412755"/>
    <lineage>
        <taxon>unclassified sequences</taxon>
        <taxon>metagenomes</taxon>
        <taxon>ecological metagenomes</taxon>
    </lineage>
</organism>
<dbReference type="Pfam" id="PF08899">
    <property type="entry name" value="DUF1844"/>
    <property type="match status" value="1"/>
</dbReference>
<accession>X1HYH5</accession>
<reference evidence="1" key="1">
    <citation type="journal article" date="2014" name="Front. Microbiol.">
        <title>High frequency of phylogenetically diverse reductive dehalogenase-homologous genes in deep subseafloor sedimentary metagenomes.</title>
        <authorList>
            <person name="Kawai M."/>
            <person name="Futagami T."/>
            <person name="Toyoda A."/>
            <person name="Takaki Y."/>
            <person name="Nishi S."/>
            <person name="Hori S."/>
            <person name="Arai W."/>
            <person name="Tsubouchi T."/>
            <person name="Morono Y."/>
            <person name="Uchiyama I."/>
            <person name="Ito T."/>
            <person name="Fujiyama A."/>
            <person name="Inagaki F."/>
            <person name="Takami H."/>
        </authorList>
    </citation>
    <scope>NUCLEOTIDE SEQUENCE</scope>
    <source>
        <strain evidence="1">Expedition CK06-06</strain>
    </source>
</reference>
<proteinExistence type="predicted"/>
<name>X1HYH5_9ZZZZ</name>
<comment type="caution">
    <text evidence="1">The sequence shown here is derived from an EMBL/GenBank/DDBJ whole genome shotgun (WGS) entry which is preliminary data.</text>
</comment>
<dbReference type="EMBL" id="BARU01034175">
    <property type="protein sequence ID" value="GAH62120.1"/>
    <property type="molecule type" value="Genomic_DNA"/>
</dbReference>
<evidence type="ECO:0000313" key="1">
    <source>
        <dbReference type="EMBL" id="GAH62120.1"/>
    </source>
</evidence>
<protein>
    <recommendedName>
        <fullName evidence="2">DUF1844 domain-containing protein</fullName>
    </recommendedName>
</protein>
<dbReference type="InterPro" id="IPR014995">
    <property type="entry name" value="DUF1844"/>
</dbReference>
<gene>
    <name evidence="1" type="ORF">S03H2_53686</name>
</gene>
<evidence type="ECO:0008006" key="2">
    <source>
        <dbReference type="Google" id="ProtNLM"/>
    </source>
</evidence>
<sequence>MPEKEKSKRQQTKKKKPEEIQEIIPPLDFSSFVLPFYTQAVIKLGLAKDPLTNKEEKNLELAKRSIDLLGLLKKRTKGNLKPEEEKFLDACLHQLRTAYMEKLDIIKL</sequence>
<dbReference type="AlphaFoldDB" id="X1HYH5"/>